<dbReference type="AlphaFoldDB" id="A0A9P0F7B5"/>
<accession>A0A9P0F7B5</accession>
<reference evidence="3" key="1">
    <citation type="submission" date="2021-12" db="EMBL/GenBank/DDBJ databases">
        <authorList>
            <person name="King R."/>
        </authorList>
    </citation>
    <scope>NUCLEOTIDE SEQUENCE</scope>
</reference>
<dbReference type="KEGG" id="btab:109040638"/>
<dbReference type="InterPro" id="IPR018631">
    <property type="entry name" value="AAA-ATPase-like_dom"/>
</dbReference>
<evidence type="ECO:0000259" key="2">
    <source>
        <dbReference type="Pfam" id="PF09820"/>
    </source>
</evidence>
<evidence type="ECO:0000256" key="1">
    <source>
        <dbReference type="SAM" id="SignalP"/>
    </source>
</evidence>
<dbReference type="PANTHER" id="PTHR34825">
    <property type="entry name" value="CONSERVED PROTEIN, WITH A WEAK D-GALACTARATE DEHYDRATASE/ALTRONATE HYDROLASE DOMAIN"/>
    <property type="match status" value="1"/>
</dbReference>
<sequence length="697" mass="78993">MYTRESNLIFGLHFVTFATCYCILSCAGERTDAFVDEKSSQSSHVTQHQGFRIARFKREVRNETQKVDRATLDKHEATPPPIEESVYKYSNFEELRRSPAFVDKTLLIKHLLDPKLNPSTRLYITAPGSFGKTLNLDMLDRFLRLQRRDTGELMEHPASNQTKLFSGTKISTQENDFIHAHHGQYIVLRLSLGPLYNITTYNMFKNTLCSIISDAEWQIDWMSGKSSDEKMTSLAYYREHCRMNFLSAADILPPRLKRLSKTLGKRAVLLWDDLDILLRASIRRTLPDTKSIYKTVSRVIVRLTHSDVVRMSVAVGRLNFGGVMSSIANCTHVAFNGNAGLAPFFGLTKSEVHDLVEAYRLPLPQQIELYYNGYEVMGSDLRIYNSFSIASLVGSKKFDFYWQNQVAPLFPFTQIFATPLIGTQVAFSVFAKWISTPKDIPPSIDSVTNLQAQLEKKTPKINETLCAVFMSYLLETGYYTIGAHNRGSQMRLADLETVVPVMAQLFLSGYYERYYEYTSNAKVIFLAAVAKLSPAQSSYDRLAWAIHNLYLHSCSKLVDQRPGLLGNLVAIFSSTQAVHAGVTDVVYGKRVPLDRRKSEGHSFGSLDLMVTFGNQTSTHLGVLMELVLWKSAELAMTQLETFEYMEAFNDLPEEMRPRDVVLLGVNLDKTCKCTLRYKYGNESTGQTSFPKPPNPEK</sequence>
<name>A0A9P0F7B5_BEMTA</name>
<dbReference type="Proteomes" id="UP001152759">
    <property type="component" value="Chromosome 8"/>
</dbReference>
<evidence type="ECO:0000313" key="3">
    <source>
        <dbReference type="EMBL" id="CAH0395059.1"/>
    </source>
</evidence>
<feature type="domain" description="AAA-ATPase-like" evidence="2">
    <location>
        <begin position="90"/>
        <end position="285"/>
    </location>
</feature>
<organism evidence="3 4">
    <name type="scientific">Bemisia tabaci</name>
    <name type="common">Sweetpotato whitefly</name>
    <name type="synonym">Aleurodes tabaci</name>
    <dbReference type="NCBI Taxonomy" id="7038"/>
    <lineage>
        <taxon>Eukaryota</taxon>
        <taxon>Metazoa</taxon>
        <taxon>Ecdysozoa</taxon>
        <taxon>Arthropoda</taxon>
        <taxon>Hexapoda</taxon>
        <taxon>Insecta</taxon>
        <taxon>Pterygota</taxon>
        <taxon>Neoptera</taxon>
        <taxon>Paraneoptera</taxon>
        <taxon>Hemiptera</taxon>
        <taxon>Sternorrhyncha</taxon>
        <taxon>Aleyrodoidea</taxon>
        <taxon>Aleyrodidae</taxon>
        <taxon>Aleyrodinae</taxon>
        <taxon>Bemisia</taxon>
    </lineage>
</organism>
<evidence type="ECO:0000313" key="4">
    <source>
        <dbReference type="Proteomes" id="UP001152759"/>
    </source>
</evidence>
<dbReference type="PANTHER" id="PTHR34825:SF1">
    <property type="entry name" value="AAA-ATPASE-LIKE DOMAIN-CONTAINING PROTEIN"/>
    <property type="match status" value="1"/>
</dbReference>
<feature type="signal peptide" evidence="1">
    <location>
        <begin position="1"/>
        <end position="33"/>
    </location>
</feature>
<dbReference type="Pfam" id="PF09820">
    <property type="entry name" value="AAA-ATPase_like"/>
    <property type="match status" value="1"/>
</dbReference>
<protein>
    <recommendedName>
        <fullName evidence="2">AAA-ATPase-like domain-containing protein</fullName>
    </recommendedName>
</protein>
<feature type="chain" id="PRO_5040104997" description="AAA-ATPase-like domain-containing protein" evidence="1">
    <location>
        <begin position="34"/>
        <end position="697"/>
    </location>
</feature>
<gene>
    <name evidence="3" type="ORF">BEMITA_LOCUS13290</name>
</gene>
<dbReference type="EMBL" id="OU963869">
    <property type="protein sequence ID" value="CAH0395059.1"/>
    <property type="molecule type" value="Genomic_DNA"/>
</dbReference>
<proteinExistence type="predicted"/>
<keyword evidence="1" id="KW-0732">Signal</keyword>
<keyword evidence="4" id="KW-1185">Reference proteome</keyword>